<keyword evidence="1" id="KW-0433">Leucine-rich repeat</keyword>
<evidence type="ECO:0000256" key="2">
    <source>
        <dbReference type="ARBA" id="ARBA00022729"/>
    </source>
</evidence>
<dbReference type="Pfam" id="PF01463">
    <property type="entry name" value="LRRCT"/>
    <property type="match status" value="1"/>
</dbReference>
<sequence length="161" mass="17737">MLRNNHLSYVANDSFTDLNSLQILSLNDNKIRCVAGGAFNNLPALTTLNVVSNPLSCNCHSRGFSEWLQRTSVVTGNPRCHSPSRLKDVPLQDVEPGDLICEDDDVCHSRRTAVTEAERQQVCGPESECPIHCFCSGASVHCSRQKLKSVPRNIQVSTTEL</sequence>
<dbReference type="PANTHER" id="PTHR24369">
    <property type="entry name" value="ANTIGEN BSP, PUTATIVE-RELATED"/>
    <property type="match status" value="1"/>
</dbReference>
<dbReference type="Pfam" id="PF13855">
    <property type="entry name" value="LRR_8"/>
    <property type="match status" value="1"/>
</dbReference>
<dbReference type="InterPro" id="IPR032675">
    <property type="entry name" value="LRR_dom_sf"/>
</dbReference>
<keyword evidence="7" id="KW-1185">Reference proteome</keyword>
<dbReference type="Proteomes" id="UP001235939">
    <property type="component" value="Chromosome 16"/>
</dbReference>
<evidence type="ECO:0000256" key="1">
    <source>
        <dbReference type="ARBA" id="ARBA00022614"/>
    </source>
</evidence>
<dbReference type="EMBL" id="CP092878">
    <property type="protein sequence ID" value="UYV78702.1"/>
    <property type="molecule type" value="Genomic_DNA"/>
</dbReference>
<dbReference type="SUPFAM" id="SSF52058">
    <property type="entry name" value="L domain-like"/>
    <property type="match status" value="1"/>
</dbReference>
<accession>A0ABY6LC19</accession>
<name>A0ABY6LC19_9ARAC</name>
<dbReference type="SMART" id="SM00082">
    <property type="entry name" value="LRRCT"/>
    <property type="match status" value="1"/>
</dbReference>
<organism evidence="6 7">
    <name type="scientific">Cordylochernes scorpioides</name>
    <dbReference type="NCBI Taxonomy" id="51811"/>
    <lineage>
        <taxon>Eukaryota</taxon>
        <taxon>Metazoa</taxon>
        <taxon>Ecdysozoa</taxon>
        <taxon>Arthropoda</taxon>
        <taxon>Chelicerata</taxon>
        <taxon>Arachnida</taxon>
        <taxon>Pseudoscorpiones</taxon>
        <taxon>Cheliferoidea</taxon>
        <taxon>Chernetidae</taxon>
        <taxon>Cordylochernes</taxon>
    </lineage>
</organism>
<reference evidence="6 7" key="1">
    <citation type="submission" date="2022-01" db="EMBL/GenBank/DDBJ databases">
        <title>A chromosomal length assembly of Cordylochernes scorpioides.</title>
        <authorList>
            <person name="Zeh D."/>
            <person name="Zeh J."/>
        </authorList>
    </citation>
    <scope>NUCLEOTIDE SEQUENCE [LARGE SCALE GENOMIC DNA]</scope>
    <source>
        <strain evidence="6">IN4F17</strain>
        <tissue evidence="6">Whole Body</tissue>
    </source>
</reference>
<evidence type="ECO:0000313" key="6">
    <source>
        <dbReference type="EMBL" id="UYV78702.1"/>
    </source>
</evidence>
<protein>
    <submittedName>
        <fullName evidence="6">SLIT1</fullName>
    </submittedName>
</protein>
<evidence type="ECO:0000313" key="7">
    <source>
        <dbReference type="Proteomes" id="UP001235939"/>
    </source>
</evidence>
<feature type="domain" description="LRRCT" evidence="5">
    <location>
        <begin position="53"/>
        <end position="102"/>
    </location>
</feature>
<gene>
    <name evidence="6" type="ORF">LAZ67_16002491</name>
</gene>
<proteinExistence type="predicted"/>
<dbReference type="InterPro" id="IPR050541">
    <property type="entry name" value="LRR_TM_domain-containing"/>
</dbReference>
<dbReference type="PANTHER" id="PTHR24369:SF210">
    <property type="entry name" value="CHAOPTIN-RELATED"/>
    <property type="match status" value="1"/>
</dbReference>
<feature type="domain" description="LRRNT" evidence="4">
    <location>
        <begin position="128"/>
        <end position="160"/>
    </location>
</feature>
<evidence type="ECO:0000256" key="3">
    <source>
        <dbReference type="ARBA" id="ARBA00022737"/>
    </source>
</evidence>
<keyword evidence="2" id="KW-0732">Signal</keyword>
<evidence type="ECO:0000259" key="4">
    <source>
        <dbReference type="SMART" id="SM00013"/>
    </source>
</evidence>
<dbReference type="SMART" id="SM00013">
    <property type="entry name" value="LRRNT"/>
    <property type="match status" value="1"/>
</dbReference>
<keyword evidence="3" id="KW-0677">Repeat</keyword>
<dbReference type="Gene3D" id="3.80.10.10">
    <property type="entry name" value="Ribonuclease Inhibitor"/>
    <property type="match status" value="2"/>
</dbReference>
<evidence type="ECO:0000259" key="5">
    <source>
        <dbReference type="SMART" id="SM00082"/>
    </source>
</evidence>
<dbReference type="InterPro" id="IPR000483">
    <property type="entry name" value="Cys-rich_flank_reg_C"/>
</dbReference>
<dbReference type="InterPro" id="IPR001611">
    <property type="entry name" value="Leu-rich_rpt"/>
</dbReference>
<dbReference type="InterPro" id="IPR000372">
    <property type="entry name" value="LRRNT"/>
</dbReference>